<accession>A0A8E2JRC7</accession>
<sequence length="79" mass="9035">MYSCVFHFDSVAPTHSRHCFSLLPSFRIKAVPQQKILTLRQFWSNFPGVSRPSLWPLTRTHCFGAGSVHLCALWLSTTQ</sequence>
<reference evidence="1 2" key="1">
    <citation type="journal article" date="2016" name="Nat. Commun.">
        <title>Ectomycorrhizal ecology is imprinted in the genome of the dominant symbiotic fungus Cenococcum geophilum.</title>
        <authorList>
            <consortium name="DOE Joint Genome Institute"/>
            <person name="Peter M."/>
            <person name="Kohler A."/>
            <person name="Ohm R.A."/>
            <person name="Kuo A."/>
            <person name="Krutzmann J."/>
            <person name="Morin E."/>
            <person name="Arend M."/>
            <person name="Barry K.W."/>
            <person name="Binder M."/>
            <person name="Choi C."/>
            <person name="Clum A."/>
            <person name="Copeland A."/>
            <person name="Grisel N."/>
            <person name="Haridas S."/>
            <person name="Kipfer T."/>
            <person name="LaButti K."/>
            <person name="Lindquist E."/>
            <person name="Lipzen A."/>
            <person name="Maire R."/>
            <person name="Meier B."/>
            <person name="Mihaltcheva S."/>
            <person name="Molinier V."/>
            <person name="Murat C."/>
            <person name="Poggeler S."/>
            <person name="Quandt C.A."/>
            <person name="Sperisen C."/>
            <person name="Tritt A."/>
            <person name="Tisserant E."/>
            <person name="Crous P.W."/>
            <person name="Henrissat B."/>
            <person name="Nehls U."/>
            <person name="Egli S."/>
            <person name="Spatafora J.W."/>
            <person name="Grigoriev I.V."/>
            <person name="Martin F.M."/>
        </authorList>
    </citation>
    <scope>NUCLEOTIDE SEQUENCE [LARGE SCALE GENOMIC DNA]</scope>
    <source>
        <strain evidence="1 2">CBS 207.34</strain>
    </source>
</reference>
<proteinExistence type="predicted"/>
<dbReference type="Proteomes" id="UP000250140">
    <property type="component" value="Unassembled WGS sequence"/>
</dbReference>
<gene>
    <name evidence="1" type="ORF">AOQ84DRAFT_73822</name>
</gene>
<keyword evidence="2" id="KW-1185">Reference proteome</keyword>
<dbReference type="AlphaFoldDB" id="A0A8E2JRC7"/>
<organism evidence="1 2">
    <name type="scientific">Glonium stellatum</name>
    <dbReference type="NCBI Taxonomy" id="574774"/>
    <lineage>
        <taxon>Eukaryota</taxon>
        <taxon>Fungi</taxon>
        <taxon>Dikarya</taxon>
        <taxon>Ascomycota</taxon>
        <taxon>Pezizomycotina</taxon>
        <taxon>Dothideomycetes</taxon>
        <taxon>Pleosporomycetidae</taxon>
        <taxon>Gloniales</taxon>
        <taxon>Gloniaceae</taxon>
        <taxon>Glonium</taxon>
    </lineage>
</organism>
<evidence type="ECO:0000313" key="1">
    <source>
        <dbReference type="EMBL" id="OCL06602.1"/>
    </source>
</evidence>
<evidence type="ECO:0000313" key="2">
    <source>
        <dbReference type="Proteomes" id="UP000250140"/>
    </source>
</evidence>
<protein>
    <submittedName>
        <fullName evidence="1">Uncharacterized protein</fullName>
    </submittedName>
</protein>
<name>A0A8E2JRC7_9PEZI</name>
<dbReference type="EMBL" id="KV750024">
    <property type="protein sequence ID" value="OCL06602.1"/>
    <property type="molecule type" value="Genomic_DNA"/>
</dbReference>